<keyword evidence="8" id="KW-1185">Reference proteome</keyword>
<dbReference type="InterPro" id="IPR058792">
    <property type="entry name" value="Beta-barrel_RND_2"/>
</dbReference>
<dbReference type="PANTHER" id="PTHR30469:SF11">
    <property type="entry name" value="BLL4320 PROTEIN"/>
    <property type="match status" value="1"/>
</dbReference>
<feature type="coiled-coil region" evidence="2">
    <location>
        <begin position="124"/>
        <end position="175"/>
    </location>
</feature>
<evidence type="ECO:0000313" key="8">
    <source>
        <dbReference type="Proteomes" id="UP001268089"/>
    </source>
</evidence>
<dbReference type="NCBIfam" id="TIGR01730">
    <property type="entry name" value="RND_mfp"/>
    <property type="match status" value="1"/>
</dbReference>
<dbReference type="RefSeq" id="WP_310342091.1">
    <property type="nucleotide sequence ID" value="NZ_JAVDXO010000003.1"/>
</dbReference>
<dbReference type="InterPro" id="IPR058625">
    <property type="entry name" value="MdtA-like_BSH"/>
</dbReference>
<dbReference type="InterPro" id="IPR058624">
    <property type="entry name" value="MdtA-like_HH"/>
</dbReference>
<feature type="region of interest" description="Disordered" evidence="3">
    <location>
        <begin position="422"/>
        <end position="442"/>
    </location>
</feature>
<reference evidence="7 8" key="1">
    <citation type="submission" date="2023-07" db="EMBL/GenBank/DDBJ databases">
        <title>Sorghum-associated microbial communities from plants grown in Nebraska, USA.</title>
        <authorList>
            <person name="Schachtman D."/>
        </authorList>
    </citation>
    <scope>NUCLEOTIDE SEQUENCE [LARGE SCALE GENOMIC DNA]</scope>
    <source>
        <strain evidence="7 8">BE308</strain>
    </source>
</reference>
<evidence type="ECO:0000256" key="2">
    <source>
        <dbReference type="SAM" id="Coils"/>
    </source>
</evidence>
<evidence type="ECO:0000313" key="7">
    <source>
        <dbReference type="EMBL" id="MDR7306690.1"/>
    </source>
</evidence>
<protein>
    <submittedName>
        <fullName evidence="7">Membrane fusion protein (Multidrug efflux system)</fullName>
    </submittedName>
</protein>
<sequence length="442" mass="46238">MASKVIYTSVAVLGIAGLSAAAWWYQSRPQGPLEITSNSTSTASATKSPAGAAPRAAGVEVAKVEQVSLQDDAQSVGSLRSRQSVMLRPEVAGRVVSLGFQDGAQVRKGQLLVQLDDTLQRAELSQAQAQVSIAQANLKRNQELVAQNFVAQRVLDESAANVQVAQAQLALAQARLGRMAIVAPFDGTVGLRNVNLGDYVKDGADLVNLEDTSSMLVDFRLPERYQRKIKLGQGVEMALDAFPGRLFKARIEAIDPLLDANGRSIGIRAMLPNTAGEAAVPATKEAAKAPTKPEQKSAHAGKPAGAAKGGATGPLRPGMFARVTAVFGVNDSALVLPEEAIVPQGGKQFVIRVVEPSQVPAATGLPADTQWVSLRQEVKLGVRRQGKVEVQEGVSEGQTIVVAGQQRLQKDGTPLRIVELGRPAGAPAGAASAPVATASTPR</sequence>
<name>A0ABU1ZMC2_9BURK</name>
<gene>
    <name evidence="7" type="ORF">J2X15_001973</name>
</gene>
<comment type="similarity">
    <text evidence="1">Belongs to the membrane fusion protein (MFP) (TC 8.A.1) family.</text>
</comment>
<comment type="caution">
    <text evidence="7">The sequence shown here is derived from an EMBL/GenBank/DDBJ whole genome shotgun (WGS) entry which is preliminary data.</text>
</comment>
<evidence type="ECO:0000256" key="3">
    <source>
        <dbReference type="SAM" id="MobiDB-lite"/>
    </source>
</evidence>
<dbReference type="EMBL" id="JAVDXO010000003">
    <property type="protein sequence ID" value="MDR7306690.1"/>
    <property type="molecule type" value="Genomic_DNA"/>
</dbReference>
<dbReference type="Proteomes" id="UP001268089">
    <property type="component" value="Unassembled WGS sequence"/>
</dbReference>
<dbReference type="Pfam" id="PF25876">
    <property type="entry name" value="HH_MFP_RND"/>
    <property type="match status" value="1"/>
</dbReference>
<dbReference type="Pfam" id="PF25917">
    <property type="entry name" value="BSH_RND"/>
    <property type="match status" value="1"/>
</dbReference>
<feature type="compositionally biased region" description="Basic and acidic residues" evidence="3">
    <location>
        <begin position="285"/>
        <end position="297"/>
    </location>
</feature>
<feature type="domain" description="CusB-like beta-barrel" evidence="6">
    <location>
        <begin position="218"/>
        <end position="276"/>
    </location>
</feature>
<feature type="compositionally biased region" description="Low complexity" evidence="3">
    <location>
        <begin position="36"/>
        <end position="53"/>
    </location>
</feature>
<dbReference type="Gene3D" id="1.10.287.470">
    <property type="entry name" value="Helix hairpin bin"/>
    <property type="match status" value="1"/>
</dbReference>
<dbReference type="Gene3D" id="2.40.30.170">
    <property type="match status" value="1"/>
</dbReference>
<feature type="region of interest" description="Disordered" evidence="3">
    <location>
        <begin position="35"/>
        <end position="54"/>
    </location>
</feature>
<accession>A0ABU1ZMC2</accession>
<keyword evidence="2" id="KW-0175">Coiled coil</keyword>
<feature type="region of interest" description="Disordered" evidence="3">
    <location>
        <begin position="283"/>
        <end position="312"/>
    </location>
</feature>
<evidence type="ECO:0000256" key="1">
    <source>
        <dbReference type="ARBA" id="ARBA00009477"/>
    </source>
</evidence>
<evidence type="ECO:0000259" key="4">
    <source>
        <dbReference type="Pfam" id="PF25876"/>
    </source>
</evidence>
<dbReference type="Gene3D" id="2.40.50.100">
    <property type="match status" value="1"/>
</dbReference>
<dbReference type="InterPro" id="IPR006143">
    <property type="entry name" value="RND_pump_MFP"/>
</dbReference>
<proteinExistence type="inferred from homology"/>
<feature type="domain" description="Multidrug resistance protein MdtA-like barrel-sandwich hybrid" evidence="5">
    <location>
        <begin position="85"/>
        <end position="205"/>
    </location>
</feature>
<feature type="compositionally biased region" description="Low complexity" evidence="3">
    <location>
        <begin position="423"/>
        <end position="442"/>
    </location>
</feature>
<organism evidence="7 8">
    <name type="scientific">Rhodoferax saidenbachensis</name>
    <dbReference type="NCBI Taxonomy" id="1484693"/>
    <lineage>
        <taxon>Bacteria</taxon>
        <taxon>Pseudomonadati</taxon>
        <taxon>Pseudomonadota</taxon>
        <taxon>Betaproteobacteria</taxon>
        <taxon>Burkholderiales</taxon>
        <taxon>Comamonadaceae</taxon>
        <taxon>Rhodoferax</taxon>
    </lineage>
</organism>
<dbReference type="Pfam" id="PF25954">
    <property type="entry name" value="Beta-barrel_RND_2"/>
    <property type="match status" value="1"/>
</dbReference>
<dbReference type="SUPFAM" id="SSF111369">
    <property type="entry name" value="HlyD-like secretion proteins"/>
    <property type="match status" value="1"/>
</dbReference>
<evidence type="ECO:0000259" key="5">
    <source>
        <dbReference type="Pfam" id="PF25917"/>
    </source>
</evidence>
<feature type="domain" description="Multidrug resistance protein MdtA-like alpha-helical hairpin" evidence="4">
    <location>
        <begin position="121"/>
        <end position="176"/>
    </location>
</feature>
<dbReference type="Gene3D" id="2.40.420.20">
    <property type="match status" value="1"/>
</dbReference>
<evidence type="ECO:0000259" key="6">
    <source>
        <dbReference type="Pfam" id="PF25954"/>
    </source>
</evidence>
<dbReference type="PANTHER" id="PTHR30469">
    <property type="entry name" value="MULTIDRUG RESISTANCE PROTEIN MDTA"/>
    <property type="match status" value="1"/>
</dbReference>